<organism evidence="3 4">
    <name type="scientific">Magnaporthiopsis poae (strain ATCC 64411 / 73-15)</name>
    <name type="common">Kentucky bluegrass fungus</name>
    <name type="synonym">Magnaporthe poae</name>
    <dbReference type="NCBI Taxonomy" id="644358"/>
    <lineage>
        <taxon>Eukaryota</taxon>
        <taxon>Fungi</taxon>
        <taxon>Dikarya</taxon>
        <taxon>Ascomycota</taxon>
        <taxon>Pezizomycotina</taxon>
        <taxon>Sordariomycetes</taxon>
        <taxon>Sordariomycetidae</taxon>
        <taxon>Magnaporthales</taxon>
        <taxon>Magnaporthaceae</taxon>
        <taxon>Magnaporthiopsis</taxon>
    </lineage>
</organism>
<dbReference type="AlphaFoldDB" id="A0A0C4E8E1"/>
<dbReference type="Proteomes" id="UP000011715">
    <property type="component" value="Unassembled WGS sequence"/>
</dbReference>
<dbReference type="EnsemblFungi" id="MAPG_08842T0">
    <property type="protein sequence ID" value="MAPG_08842T0"/>
    <property type="gene ID" value="MAPG_08842"/>
</dbReference>
<feature type="region of interest" description="Disordered" evidence="1">
    <location>
        <begin position="40"/>
        <end position="75"/>
    </location>
</feature>
<reference evidence="3" key="4">
    <citation type="journal article" date="2015" name="G3 (Bethesda)">
        <title>Genome sequences of three phytopathogenic species of the Magnaporthaceae family of fungi.</title>
        <authorList>
            <person name="Okagaki L.H."/>
            <person name="Nunes C.C."/>
            <person name="Sailsbery J."/>
            <person name="Clay B."/>
            <person name="Brown D."/>
            <person name="John T."/>
            <person name="Oh Y."/>
            <person name="Young N."/>
            <person name="Fitzgerald M."/>
            <person name="Haas B.J."/>
            <person name="Zeng Q."/>
            <person name="Young S."/>
            <person name="Adiconis X."/>
            <person name="Fan L."/>
            <person name="Levin J.Z."/>
            <person name="Mitchell T.K."/>
            <person name="Okubara P.A."/>
            <person name="Farman M.L."/>
            <person name="Kohn L.M."/>
            <person name="Birren B."/>
            <person name="Ma L.-J."/>
            <person name="Dean R.A."/>
        </authorList>
    </citation>
    <scope>NUCLEOTIDE SEQUENCE</scope>
    <source>
        <strain evidence="3">ATCC 64411 / 73-15</strain>
    </source>
</reference>
<reference evidence="4" key="1">
    <citation type="submission" date="2010-05" db="EMBL/GenBank/DDBJ databases">
        <title>The genome sequence of Magnaporthe poae strain ATCC 64411.</title>
        <authorList>
            <person name="Ma L.-J."/>
            <person name="Dead R."/>
            <person name="Young S."/>
            <person name="Zeng Q."/>
            <person name="Koehrsen M."/>
            <person name="Alvarado L."/>
            <person name="Berlin A."/>
            <person name="Chapman S.B."/>
            <person name="Chen Z."/>
            <person name="Freedman E."/>
            <person name="Gellesch M."/>
            <person name="Goldberg J."/>
            <person name="Griggs A."/>
            <person name="Gujja S."/>
            <person name="Heilman E.R."/>
            <person name="Heiman D."/>
            <person name="Hepburn T."/>
            <person name="Howarth C."/>
            <person name="Jen D."/>
            <person name="Larson L."/>
            <person name="Mehta T."/>
            <person name="Neiman D."/>
            <person name="Pearson M."/>
            <person name="Roberts A."/>
            <person name="Saif S."/>
            <person name="Shea T."/>
            <person name="Shenoy N."/>
            <person name="Sisk P."/>
            <person name="Stolte C."/>
            <person name="Sykes S."/>
            <person name="Walk T."/>
            <person name="White J."/>
            <person name="Yandava C."/>
            <person name="Haas B."/>
            <person name="Nusbaum C."/>
            <person name="Birren B."/>
        </authorList>
    </citation>
    <scope>NUCLEOTIDE SEQUENCE [LARGE SCALE GENOMIC DNA]</scope>
    <source>
        <strain evidence="4">ATCC 64411 / 73-15</strain>
    </source>
</reference>
<reference evidence="2" key="2">
    <citation type="submission" date="2010-05" db="EMBL/GenBank/DDBJ databases">
        <title>The Genome Sequence of Magnaporthe poae strain ATCC 64411.</title>
        <authorList>
            <consortium name="The Broad Institute Genome Sequencing Platform"/>
            <consortium name="Broad Institute Genome Sequencing Center for Infectious Disease"/>
            <person name="Ma L.-J."/>
            <person name="Dead R."/>
            <person name="Young S."/>
            <person name="Zeng Q."/>
            <person name="Koehrsen M."/>
            <person name="Alvarado L."/>
            <person name="Berlin A."/>
            <person name="Chapman S.B."/>
            <person name="Chen Z."/>
            <person name="Freedman E."/>
            <person name="Gellesch M."/>
            <person name="Goldberg J."/>
            <person name="Griggs A."/>
            <person name="Gujja S."/>
            <person name="Heilman E.R."/>
            <person name="Heiman D."/>
            <person name="Hepburn T."/>
            <person name="Howarth C."/>
            <person name="Jen D."/>
            <person name="Larson L."/>
            <person name="Mehta T."/>
            <person name="Neiman D."/>
            <person name="Pearson M."/>
            <person name="Roberts A."/>
            <person name="Saif S."/>
            <person name="Shea T."/>
            <person name="Shenoy N."/>
            <person name="Sisk P."/>
            <person name="Stolte C."/>
            <person name="Sykes S."/>
            <person name="Walk T."/>
            <person name="White J."/>
            <person name="Yandava C."/>
            <person name="Haas B."/>
            <person name="Nusbaum C."/>
            <person name="Birren B."/>
        </authorList>
    </citation>
    <scope>NUCLEOTIDE SEQUENCE</scope>
    <source>
        <strain evidence="2">ATCC 64411</strain>
    </source>
</reference>
<evidence type="ECO:0000313" key="3">
    <source>
        <dbReference type="EnsemblFungi" id="MAPG_08842T0"/>
    </source>
</evidence>
<dbReference type="EMBL" id="ADBL01002154">
    <property type="status" value="NOT_ANNOTATED_CDS"/>
    <property type="molecule type" value="Genomic_DNA"/>
</dbReference>
<protein>
    <submittedName>
        <fullName evidence="2 3">Uncharacterized protein</fullName>
    </submittedName>
</protein>
<sequence>MPSRATFSGRHHLLVLPVDAASGLDVRLLFHGARGALTHADRTTDGKAGSAATTQGIAVDSTTQIHGNELLPQDE</sequence>
<name>A0A0C4E8E1_MAGP6</name>
<evidence type="ECO:0000313" key="4">
    <source>
        <dbReference type="Proteomes" id="UP000011715"/>
    </source>
</evidence>
<keyword evidence="4" id="KW-1185">Reference proteome</keyword>
<feature type="compositionally biased region" description="Polar residues" evidence="1">
    <location>
        <begin position="51"/>
        <end position="66"/>
    </location>
</feature>
<accession>A0A0C4E8E1</accession>
<reference evidence="3" key="5">
    <citation type="submission" date="2015-06" db="UniProtKB">
        <authorList>
            <consortium name="EnsemblFungi"/>
        </authorList>
    </citation>
    <scope>IDENTIFICATION</scope>
    <source>
        <strain evidence="3">ATCC 64411</strain>
    </source>
</reference>
<dbReference type="VEuPathDB" id="FungiDB:MAPG_08842"/>
<proteinExistence type="predicted"/>
<reference evidence="2" key="3">
    <citation type="submission" date="2011-03" db="EMBL/GenBank/DDBJ databases">
        <title>Annotation of Magnaporthe poae ATCC 64411.</title>
        <authorList>
            <person name="Ma L.-J."/>
            <person name="Dead R."/>
            <person name="Young S.K."/>
            <person name="Zeng Q."/>
            <person name="Gargeya S."/>
            <person name="Fitzgerald M."/>
            <person name="Haas B."/>
            <person name="Abouelleil A."/>
            <person name="Alvarado L."/>
            <person name="Arachchi H.M."/>
            <person name="Berlin A."/>
            <person name="Brown A."/>
            <person name="Chapman S.B."/>
            <person name="Chen Z."/>
            <person name="Dunbar C."/>
            <person name="Freedman E."/>
            <person name="Gearin G."/>
            <person name="Gellesch M."/>
            <person name="Goldberg J."/>
            <person name="Griggs A."/>
            <person name="Gujja S."/>
            <person name="Heiman D."/>
            <person name="Howarth C."/>
            <person name="Larson L."/>
            <person name="Lui A."/>
            <person name="MacDonald P.J.P."/>
            <person name="Mehta T."/>
            <person name="Montmayeur A."/>
            <person name="Murphy C."/>
            <person name="Neiman D."/>
            <person name="Pearson M."/>
            <person name="Priest M."/>
            <person name="Roberts A."/>
            <person name="Saif S."/>
            <person name="Shea T."/>
            <person name="Shenoy N."/>
            <person name="Sisk P."/>
            <person name="Stolte C."/>
            <person name="Sykes S."/>
            <person name="Yandava C."/>
            <person name="Wortman J."/>
            <person name="Nusbaum C."/>
            <person name="Birren B."/>
        </authorList>
    </citation>
    <scope>NUCLEOTIDE SEQUENCE</scope>
    <source>
        <strain evidence="2">ATCC 64411</strain>
    </source>
</reference>
<evidence type="ECO:0000256" key="1">
    <source>
        <dbReference type="SAM" id="MobiDB-lite"/>
    </source>
</evidence>
<evidence type="ECO:0000313" key="2">
    <source>
        <dbReference type="EMBL" id="KLU89872.1"/>
    </source>
</evidence>
<gene>
    <name evidence="2" type="ORF">MAPG_08842</name>
</gene>
<dbReference type="EMBL" id="GL876973">
    <property type="protein sequence ID" value="KLU89872.1"/>
    <property type="molecule type" value="Genomic_DNA"/>
</dbReference>